<feature type="transmembrane region" description="Helical" evidence="1">
    <location>
        <begin position="12"/>
        <end position="31"/>
    </location>
</feature>
<keyword evidence="1" id="KW-0472">Membrane</keyword>
<keyword evidence="1" id="KW-1133">Transmembrane helix</keyword>
<evidence type="ECO:0000313" key="2">
    <source>
        <dbReference type="EMBL" id="SEW16676.1"/>
    </source>
</evidence>
<dbReference type="Pfam" id="PF16286">
    <property type="entry name" value="DUF4932"/>
    <property type="match status" value="1"/>
</dbReference>
<proteinExistence type="predicted"/>
<evidence type="ECO:0008006" key="4">
    <source>
        <dbReference type="Google" id="ProtNLM"/>
    </source>
</evidence>
<dbReference type="InterPro" id="IPR032560">
    <property type="entry name" value="DUF4932"/>
</dbReference>
<dbReference type="RefSeq" id="WP_082431986.1">
    <property type="nucleotide sequence ID" value="NZ_CP015105.1"/>
</dbReference>
<accession>A0A1I0PQI2</accession>
<dbReference type="GeneID" id="33333040"/>
<keyword evidence="1" id="KW-0812">Transmembrane</keyword>
<dbReference type="Proteomes" id="UP000182125">
    <property type="component" value="Unassembled WGS sequence"/>
</dbReference>
<protein>
    <recommendedName>
        <fullName evidence="4">DUF4932 domain-containing protein</fullName>
    </recommendedName>
</protein>
<dbReference type="AlphaFoldDB" id="A0A1I0PQI2"/>
<evidence type="ECO:0000313" key="3">
    <source>
        <dbReference type="Proteomes" id="UP000182125"/>
    </source>
</evidence>
<reference evidence="2 3" key="1">
    <citation type="submission" date="2016-10" db="EMBL/GenBank/DDBJ databases">
        <authorList>
            <person name="de Groot N.N."/>
        </authorList>
    </citation>
    <scope>NUCLEOTIDE SEQUENCE [LARGE SCALE GENOMIC DNA]</scope>
    <source>
        <strain evidence="2 3">OGL-20</strain>
    </source>
</reference>
<gene>
    <name evidence="2" type="ORF">SAMN05216170_2000</name>
</gene>
<sequence>MKSPLSKIIHQILPPLIIILLLCTLFVHSMWTGQKAFLQLSIVPTSECLDNICIEVNPYVELTNVVFYLAGWDSSNSTPYSQEVESYFSPYRNHRAVLLARKALRAGLSYDAIPKFALELNFTEWSGYLIGRVHGNKKLLNELAMAIKDFAQDSNFSTFYENHEAFYRVQIRLFLKENPDVFNIPHFEEKFFGEKWKRWVFVLQPLEAYYSYSAWRNNTVYAFLGVCSFSNGTLYYCSASAHELAHSFVNPAVERHYWEFKKYEEMFSPVKNVMTSMGYSSWKTYLDETFVRAFEAYYILETQDNQSAERFIENQESLGLYLVGRVYNAYLTDYLRNRDKYLPSRALCQNSQDSWISGTERASGGTFHRNQQSERF</sequence>
<dbReference type="EMBL" id="FOIW01000002">
    <property type="protein sequence ID" value="SEW16676.1"/>
    <property type="molecule type" value="Genomic_DNA"/>
</dbReference>
<organism evidence="2 3">
    <name type="scientific">Thermococcus thioreducens</name>
    <dbReference type="NCBI Taxonomy" id="277988"/>
    <lineage>
        <taxon>Archaea</taxon>
        <taxon>Methanobacteriati</taxon>
        <taxon>Methanobacteriota</taxon>
        <taxon>Thermococci</taxon>
        <taxon>Thermococcales</taxon>
        <taxon>Thermococcaceae</taxon>
        <taxon>Thermococcus</taxon>
    </lineage>
</organism>
<dbReference type="OrthoDB" id="91955at2157"/>
<name>A0A1I0PQI2_9EURY</name>
<evidence type="ECO:0000256" key="1">
    <source>
        <dbReference type="SAM" id="Phobius"/>
    </source>
</evidence>